<feature type="region of interest" description="Disordered" evidence="3">
    <location>
        <begin position="33"/>
        <end position="64"/>
    </location>
</feature>
<evidence type="ECO:0000313" key="6">
    <source>
        <dbReference type="EMBL" id="KFK40533.1"/>
    </source>
</evidence>
<name>A0A087HEI1_ARAAL</name>
<dbReference type="PANTHER" id="PTHR31189">
    <property type="entry name" value="OS03G0336100 PROTEIN-RELATED"/>
    <property type="match status" value="1"/>
</dbReference>
<accession>A0A087HEI1</accession>
<feature type="compositionally biased region" description="Acidic residues" evidence="3">
    <location>
        <begin position="33"/>
        <end position="42"/>
    </location>
</feature>
<dbReference type="PANTHER" id="PTHR31189:SF41">
    <property type="entry name" value="VICILIN C72"/>
    <property type="match status" value="1"/>
</dbReference>
<dbReference type="OMA" id="CARFEMA"/>
<feature type="chain" id="PRO_5001823096" description="Cupin type-1 domain-containing protein" evidence="4">
    <location>
        <begin position="25"/>
        <end position="486"/>
    </location>
</feature>
<evidence type="ECO:0000259" key="5">
    <source>
        <dbReference type="SMART" id="SM00835"/>
    </source>
</evidence>
<gene>
    <name evidence="6" type="ordered locus">AALP_Aa2g008100</name>
</gene>
<sequence>MAMINKLTITLLLLISIAFFHCFAFRVEFEEFEPPQQEEQEGPEFRPGGGPSGGGSGKGFEEESTENPFHFAKRSFENVFKSNEGFVKLLPKFTKRSSTLFRGIENYRFSFMEMEPSTFLVPHHWDADSVFLVLQGKGVIAFVTDSTKESFHIRRGDVLRVPSGVTHFLTNTNDTVPLRIAKILVPVNIPGRFQDFFPARSQFHQSYFTGFSKQVLSASFNIPEELLERLISRSQQMGQGIIRRVSPDQIKELAEQATSPSNKHKDSDMSKFWTPFSIFKQDPVYSNDFGHFHEVDPTSFSQLQDLHIAVAWVNMTQGSLFLPQFNSKTTFVTFVENGCAHFEMASPYKFQSKQQQWFGPREEEEEEEEIGGQVQKIVSRVCKGDAFVIPAGHPFTILSQDQNFVGIGFGIFASNNIRTFLAGQENMLNNLDTVATRLSFGVGSKMAEKLFTSQNYSYFAPSNPSRQFPEEKRTPSFQSIFNFAGF</sequence>
<evidence type="ECO:0000256" key="3">
    <source>
        <dbReference type="SAM" id="MobiDB-lite"/>
    </source>
</evidence>
<proteinExistence type="inferred from homology"/>
<dbReference type="GO" id="GO:0009615">
    <property type="term" value="P:response to virus"/>
    <property type="evidence" value="ECO:0007669"/>
    <property type="project" value="EnsemblPlants"/>
</dbReference>
<evidence type="ECO:0000256" key="4">
    <source>
        <dbReference type="SAM" id="SignalP"/>
    </source>
</evidence>
<dbReference type="InterPro" id="IPR014710">
    <property type="entry name" value="RmlC-like_jellyroll"/>
</dbReference>
<dbReference type="InterPro" id="IPR011051">
    <property type="entry name" value="RmlC_Cupin_sf"/>
</dbReference>
<comment type="similarity">
    <text evidence="2">Belongs to the 7S seed storage protein family.</text>
</comment>
<dbReference type="CDD" id="cd02244">
    <property type="entry name" value="cupin_7S_vicilin-like_N"/>
    <property type="match status" value="1"/>
</dbReference>
<dbReference type="eggNOG" id="ENOG502QQEP">
    <property type="taxonomic scope" value="Eukaryota"/>
</dbReference>
<protein>
    <recommendedName>
        <fullName evidence="5">Cupin type-1 domain-containing protein</fullName>
    </recommendedName>
</protein>
<dbReference type="SUPFAM" id="SSF51182">
    <property type="entry name" value="RmlC-like cupins"/>
    <property type="match status" value="1"/>
</dbReference>
<dbReference type="AlphaFoldDB" id="A0A087HEI1"/>
<evidence type="ECO:0000256" key="2">
    <source>
        <dbReference type="ARBA" id="ARBA00023597"/>
    </source>
</evidence>
<feature type="domain" description="Cupin type-1" evidence="5">
    <location>
        <begin position="276"/>
        <end position="448"/>
    </location>
</feature>
<dbReference type="Proteomes" id="UP000029120">
    <property type="component" value="Chromosome 2"/>
</dbReference>
<evidence type="ECO:0000256" key="1">
    <source>
        <dbReference type="ARBA" id="ARBA00022729"/>
    </source>
</evidence>
<dbReference type="Gene3D" id="2.60.120.10">
    <property type="entry name" value="Jelly Rolls"/>
    <property type="match status" value="2"/>
</dbReference>
<dbReference type="EMBL" id="CM002870">
    <property type="protein sequence ID" value="KFK40533.1"/>
    <property type="molecule type" value="Genomic_DNA"/>
</dbReference>
<keyword evidence="1 4" id="KW-0732">Signal</keyword>
<reference evidence="7" key="1">
    <citation type="journal article" date="2015" name="Nat. Plants">
        <title>Genome expansion of Arabis alpina linked with retrotransposition and reduced symmetric DNA methylation.</title>
        <authorList>
            <person name="Willing E.M."/>
            <person name="Rawat V."/>
            <person name="Mandakova T."/>
            <person name="Maumus F."/>
            <person name="James G.V."/>
            <person name="Nordstroem K.J."/>
            <person name="Becker C."/>
            <person name="Warthmann N."/>
            <person name="Chica C."/>
            <person name="Szarzynska B."/>
            <person name="Zytnicki M."/>
            <person name="Albani M.C."/>
            <person name="Kiefer C."/>
            <person name="Bergonzi S."/>
            <person name="Castaings L."/>
            <person name="Mateos J.L."/>
            <person name="Berns M.C."/>
            <person name="Bujdoso N."/>
            <person name="Piofczyk T."/>
            <person name="de Lorenzo L."/>
            <person name="Barrero-Sicilia C."/>
            <person name="Mateos I."/>
            <person name="Piednoel M."/>
            <person name="Hagmann J."/>
            <person name="Chen-Min-Tao R."/>
            <person name="Iglesias-Fernandez R."/>
            <person name="Schuster S.C."/>
            <person name="Alonso-Blanco C."/>
            <person name="Roudier F."/>
            <person name="Carbonero P."/>
            <person name="Paz-Ares J."/>
            <person name="Davis S.J."/>
            <person name="Pecinka A."/>
            <person name="Quesneville H."/>
            <person name="Colot V."/>
            <person name="Lysak M.A."/>
            <person name="Weigel D."/>
            <person name="Coupland G."/>
            <person name="Schneeberger K."/>
        </authorList>
    </citation>
    <scope>NUCLEOTIDE SEQUENCE [LARGE SCALE GENOMIC DNA]</scope>
    <source>
        <strain evidence="7">cv. Pajares</strain>
    </source>
</reference>
<dbReference type="Gramene" id="KFK40533">
    <property type="protein sequence ID" value="KFK40533"/>
    <property type="gene ID" value="AALP_AA2G008100"/>
</dbReference>
<dbReference type="SMART" id="SM00835">
    <property type="entry name" value="Cupin_1"/>
    <property type="match status" value="2"/>
</dbReference>
<dbReference type="InterPro" id="IPR006045">
    <property type="entry name" value="Cupin_1"/>
</dbReference>
<organism evidence="6 7">
    <name type="scientific">Arabis alpina</name>
    <name type="common">Alpine rock-cress</name>
    <dbReference type="NCBI Taxonomy" id="50452"/>
    <lineage>
        <taxon>Eukaryota</taxon>
        <taxon>Viridiplantae</taxon>
        <taxon>Streptophyta</taxon>
        <taxon>Embryophyta</taxon>
        <taxon>Tracheophyta</taxon>
        <taxon>Spermatophyta</taxon>
        <taxon>Magnoliopsida</taxon>
        <taxon>eudicotyledons</taxon>
        <taxon>Gunneridae</taxon>
        <taxon>Pentapetalae</taxon>
        <taxon>rosids</taxon>
        <taxon>malvids</taxon>
        <taxon>Brassicales</taxon>
        <taxon>Brassicaceae</taxon>
        <taxon>Arabideae</taxon>
        <taxon>Arabis</taxon>
    </lineage>
</organism>
<feature type="signal peptide" evidence="4">
    <location>
        <begin position="1"/>
        <end position="24"/>
    </location>
</feature>
<feature type="compositionally biased region" description="Gly residues" evidence="3">
    <location>
        <begin position="47"/>
        <end position="58"/>
    </location>
</feature>
<keyword evidence="7" id="KW-1185">Reference proteome</keyword>
<dbReference type="OrthoDB" id="1425232at2759"/>
<dbReference type="Pfam" id="PF00190">
    <property type="entry name" value="Cupin_1"/>
    <property type="match status" value="2"/>
</dbReference>
<evidence type="ECO:0000313" key="7">
    <source>
        <dbReference type="Proteomes" id="UP000029120"/>
    </source>
</evidence>
<dbReference type="InterPro" id="IPR050253">
    <property type="entry name" value="Seed_Storage-Functional"/>
</dbReference>
<dbReference type="CDD" id="cd02245">
    <property type="entry name" value="cupin_7S_vicilin-like_C"/>
    <property type="match status" value="1"/>
</dbReference>
<feature type="domain" description="Cupin type-1" evidence="5">
    <location>
        <begin position="69"/>
        <end position="228"/>
    </location>
</feature>